<dbReference type="Gene3D" id="1.10.287.130">
    <property type="match status" value="1"/>
</dbReference>
<dbReference type="SMART" id="SM00387">
    <property type="entry name" value="HATPase_c"/>
    <property type="match status" value="1"/>
</dbReference>
<dbReference type="GO" id="GO:0005524">
    <property type="term" value="F:ATP binding"/>
    <property type="evidence" value="ECO:0007669"/>
    <property type="project" value="UniProtKB-KW"/>
</dbReference>
<dbReference type="OrthoDB" id="9765274at2"/>
<proteinExistence type="predicted"/>
<feature type="domain" description="FHA" evidence="9">
    <location>
        <begin position="23"/>
        <end position="72"/>
    </location>
</feature>
<dbReference type="PROSITE" id="PS50006">
    <property type="entry name" value="FHA_DOMAIN"/>
    <property type="match status" value="1"/>
</dbReference>
<dbReference type="InterPro" id="IPR003594">
    <property type="entry name" value="HATPase_dom"/>
</dbReference>
<gene>
    <name evidence="11" type="ORF">PX52LOC_02237</name>
</gene>
<dbReference type="PANTHER" id="PTHR43065">
    <property type="entry name" value="SENSOR HISTIDINE KINASE"/>
    <property type="match status" value="1"/>
</dbReference>
<dbReference type="KEGG" id="lrs:PX52LOC_02237"/>
<dbReference type="Gene3D" id="3.30.565.10">
    <property type="entry name" value="Histidine kinase-like ATPase, C-terminal domain"/>
    <property type="match status" value="1"/>
</dbReference>
<evidence type="ECO:0000256" key="5">
    <source>
        <dbReference type="ARBA" id="ARBA00022741"/>
    </source>
</evidence>
<sequence length="542" mass="58937">MSQLIVIAGVDQGKKFFLKELTVVVGRHSTNPVALTDNRVSRKHFELRATPTGYALADLGSGNGTRVNGQIVQMAELRSGDRIHLGDTTLLFTTDGSTGSAAIRLTPELDSGVLSGIVRRVPVDAGSVLLKDPTQANTAWLRTRLSNLAVMYEAANAVSQILDVDELLGRIMELVLRTSDADQGCFLVKDVETGALMPKAVKTRGRDKADLTVSRTIVDYVLKEQTGILIANAAGDERFREGASIVKHRLREVICVPMRGRHETVGVLFLDTQSGTDAARFTEDHLHLAIAIAHQAGLAIEETRYYQAMVNAERLAAVGQTIAGMSHHIKNIMQGVRFGSDMVRTALAENDRELLTKGWGLVERNQARIDDLILDMLSFSKERDPIIEPTNLVDLIADVLDVVRGRAKEKKVTLEYRPPADFPVVPCDADGVHRALLNLVSNAIDALEDRDAATVTVELYKAADGQSIGIDVRDNGPGIPVDMFEEIFKPFISTKGNRGTGLGLPVSRKTVQEQGGELTLTSEEGQGCCFTIRLPMTQPTTA</sequence>
<dbReference type="RefSeq" id="WP_149110147.1">
    <property type="nucleotide sequence ID" value="NZ_CP042425.1"/>
</dbReference>
<keyword evidence="6" id="KW-0418">Kinase</keyword>
<evidence type="ECO:0000256" key="6">
    <source>
        <dbReference type="ARBA" id="ARBA00022777"/>
    </source>
</evidence>
<dbReference type="InterPro" id="IPR008984">
    <property type="entry name" value="SMAD_FHA_dom_sf"/>
</dbReference>
<evidence type="ECO:0000256" key="1">
    <source>
        <dbReference type="ARBA" id="ARBA00000085"/>
    </source>
</evidence>
<evidence type="ECO:0000313" key="12">
    <source>
        <dbReference type="Proteomes" id="UP000324974"/>
    </source>
</evidence>
<dbReference type="Pfam" id="PF16697">
    <property type="entry name" value="Yop-YscD_cpl"/>
    <property type="match status" value="1"/>
</dbReference>
<dbReference type="SMART" id="SM00240">
    <property type="entry name" value="FHA"/>
    <property type="match status" value="1"/>
</dbReference>
<dbReference type="Gene3D" id="2.60.200.20">
    <property type="match status" value="1"/>
</dbReference>
<evidence type="ECO:0000256" key="2">
    <source>
        <dbReference type="ARBA" id="ARBA00012438"/>
    </source>
</evidence>
<dbReference type="SMART" id="SM00065">
    <property type="entry name" value="GAF"/>
    <property type="match status" value="1"/>
</dbReference>
<evidence type="ECO:0000256" key="8">
    <source>
        <dbReference type="ARBA" id="ARBA00023012"/>
    </source>
</evidence>
<dbReference type="InterPro" id="IPR004358">
    <property type="entry name" value="Sig_transdc_His_kin-like_C"/>
</dbReference>
<keyword evidence="3" id="KW-0597">Phosphoprotein</keyword>
<comment type="catalytic activity">
    <reaction evidence="1">
        <text>ATP + protein L-histidine = ADP + protein N-phospho-L-histidine.</text>
        <dbReference type="EC" id="2.7.13.3"/>
    </reaction>
</comment>
<dbReference type="InterPro" id="IPR005467">
    <property type="entry name" value="His_kinase_dom"/>
</dbReference>
<evidence type="ECO:0000256" key="4">
    <source>
        <dbReference type="ARBA" id="ARBA00022679"/>
    </source>
</evidence>
<dbReference type="GO" id="GO:0000155">
    <property type="term" value="F:phosphorelay sensor kinase activity"/>
    <property type="evidence" value="ECO:0007669"/>
    <property type="project" value="InterPro"/>
</dbReference>
<evidence type="ECO:0000313" key="11">
    <source>
        <dbReference type="EMBL" id="QEL15322.1"/>
    </source>
</evidence>
<evidence type="ECO:0000259" key="9">
    <source>
        <dbReference type="PROSITE" id="PS50006"/>
    </source>
</evidence>
<organism evidence="11 12">
    <name type="scientific">Limnoglobus roseus</name>
    <dbReference type="NCBI Taxonomy" id="2598579"/>
    <lineage>
        <taxon>Bacteria</taxon>
        <taxon>Pseudomonadati</taxon>
        <taxon>Planctomycetota</taxon>
        <taxon>Planctomycetia</taxon>
        <taxon>Gemmatales</taxon>
        <taxon>Gemmataceae</taxon>
        <taxon>Limnoglobus</taxon>
    </lineage>
</organism>
<name>A0A5C1ABZ4_9BACT</name>
<dbReference type="SUPFAM" id="SSF55874">
    <property type="entry name" value="ATPase domain of HSP90 chaperone/DNA topoisomerase II/histidine kinase"/>
    <property type="match status" value="1"/>
</dbReference>
<keyword evidence="5" id="KW-0547">Nucleotide-binding</keyword>
<evidence type="ECO:0000259" key="10">
    <source>
        <dbReference type="PROSITE" id="PS50109"/>
    </source>
</evidence>
<dbReference type="InterPro" id="IPR036097">
    <property type="entry name" value="HisK_dim/P_sf"/>
</dbReference>
<evidence type="ECO:0000256" key="3">
    <source>
        <dbReference type="ARBA" id="ARBA00022553"/>
    </source>
</evidence>
<accession>A0A5C1ABZ4</accession>
<protein>
    <recommendedName>
        <fullName evidence="2">histidine kinase</fullName>
        <ecNumber evidence="2">2.7.13.3</ecNumber>
    </recommendedName>
</protein>
<dbReference type="InterPro" id="IPR000253">
    <property type="entry name" value="FHA_dom"/>
</dbReference>
<dbReference type="CDD" id="cd00075">
    <property type="entry name" value="HATPase"/>
    <property type="match status" value="1"/>
</dbReference>
<dbReference type="EMBL" id="CP042425">
    <property type="protein sequence ID" value="QEL15322.1"/>
    <property type="molecule type" value="Genomic_DNA"/>
</dbReference>
<dbReference type="Gene3D" id="3.30.450.40">
    <property type="match status" value="1"/>
</dbReference>
<dbReference type="InterPro" id="IPR032030">
    <property type="entry name" value="YscD_cytoplasmic_dom"/>
</dbReference>
<feature type="domain" description="Histidine kinase" evidence="10">
    <location>
        <begin position="324"/>
        <end position="538"/>
    </location>
</feature>
<reference evidence="12" key="1">
    <citation type="submission" date="2019-08" db="EMBL/GenBank/DDBJ databases">
        <title>Limnoglobus roseus gen. nov., sp. nov., a novel freshwater planctomycete with a giant genome from the family Gemmataceae.</title>
        <authorList>
            <person name="Kulichevskaya I.S."/>
            <person name="Naumoff D.G."/>
            <person name="Miroshnikov K."/>
            <person name="Ivanova A."/>
            <person name="Philippov D.A."/>
            <person name="Hakobyan A."/>
            <person name="Rijpstra I.C."/>
            <person name="Sinninghe Damste J.S."/>
            <person name="Liesack W."/>
            <person name="Dedysh S.N."/>
        </authorList>
    </citation>
    <scope>NUCLEOTIDE SEQUENCE [LARGE SCALE GENOMIC DNA]</scope>
    <source>
        <strain evidence="12">PX52</strain>
    </source>
</reference>
<dbReference type="SUPFAM" id="SSF55781">
    <property type="entry name" value="GAF domain-like"/>
    <property type="match status" value="1"/>
</dbReference>
<dbReference type="CDD" id="cd00082">
    <property type="entry name" value="HisKA"/>
    <property type="match status" value="1"/>
</dbReference>
<dbReference type="Pfam" id="PF13185">
    <property type="entry name" value="GAF_2"/>
    <property type="match status" value="1"/>
</dbReference>
<dbReference type="SUPFAM" id="SSF49879">
    <property type="entry name" value="SMAD/FHA domain"/>
    <property type="match status" value="1"/>
</dbReference>
<keyword evidence="12" id="KW-1185">Reference proteome</keyword>
<dbReference type="InterPro" id="IPR003661">
    <property type="entry name" value="HisK_dim/P_dom"/>
</dbReference>
<keyword evidence="8" id="KW-0902">Two-component regulatory system</keyword>
<dbReference type="InterPro" id="IPR036890">
    <property type="entry name" value="HATPase_C_sf"/>
</dbReference>
<dbReference type="PANTHER" id="PTHR43065:SF10">
    <property type="entry name" value="PEROXIDE STRESS-ACTIVATED HISTIDINE KINASE MAK3"/>
    <property type="match status" value="1"/>
</dbReference>
<dbReference type="EC" id="2.7.13.3" evidence="2"/>
<keyword evidence="4" id="KW-0808">Transferase</keyword>
<dbReference type="PROSITE" id="PS50109">
    <property type="entry name" value="HIS_KIN"/>
    <property type="match status" value="1"/>
</dbReference>
<evidence type="ECO:0000256" key="7">
    <source>
        <dbReference type="ARBA" id="ARBA00022840"/>
    </source>
</evidence>
<keyword evidence="7" id="KW-0067">ATP-binding</keyword>
<dbReference type="Pfam" id="PF02518">
    <property type="entry name" value="HATPase_c"/>
    <property type="match status" value="1"/>
</dbReference>
<dbReference type="Proteomes" id="UP000324974">
    <property type="component" value="Chromosome"/>
</dbReference>
<dbReference type="PRINTS" id="PR00344">
    <property type="entry name" value="BCTRLSENSOR"/>
</dbReference>
<dbReference type="SUPFAM" id="SSF47384">
    <property type="entry name" value="Homodimeric domain of signal transducing histidine kinase"/>
    <property type="match status" value="1"/>
</dbReference>
<dbReference type="InterPro" id="IPR003018">
    <property type="entry name" value="GAF"/>
</dbReference>
<dbReference type="AlphaFoldDB" id="A0A5C1ABZ4"/>
<dbReference type="InterPro" id="IPR029016">
    <property type="entry name" value="GAF-like_dom_sf"/>
</dbReference>
<dbReference type="CDD" id="cd00060">
    <property type="entry name" value="FHA"/>
    <property type="match status" value="1"/>
</dbReference>